<keyword evidence="1" id="KW-0812">Transmembrane</keyword>
<dbReference type="Proteomes" id="UP000641741">
    <property type="component" value="Unassembled WGS sequence"/>
</dbReference>
<feature type="transmembrane region" description="Helical" evidence="1">
    <location>
        <begin position="239"/>
        <end position="263"/>
    </location>
</feature>
<protein>
    <submittedName>
        <fullName evidence="2">Uncharacterized protein</fullName>
    </submittedName>
</protein>
<feature type="transmembrane region" description="Helical" evidence="1">
    <location>
        <begin position="159"/>
        <end position="177"/>
    </location>
</feature>
<feature type="transmembrane region" description="Helical" evidence="1">
    <location>
        <begin position="118"/>
        <end position="138"/>
    </location>
</feature>
<keyword evidence="3" id="KW-1185">Reference proteome</keyword>
<proteinExistence type="predicted"/>
<gene>
    <name evidence="2" type="ORF">H8S02_04195</name>
</gene>
<evidence type="ECO:0000313" key="3">
    <source>
        <dbReference type="Proteomes" id="UP000641741"/>
    </source>
</evidence>
<organism evidence="2 3">
    <name type="scientific">Agathobaculum hominis</name>
    <dbReference type="NCBI Taxonomy" id="2763014"/>
    <lineage>
        <taxon>Bacteria</taxon>
        <taxon>Bacillati</taxon>
        <taxon>Bacillota</taxon>
        <taxon>Clostridia</taxon>
        <taxon>Eubacteriales</taxon>
        <taxon>Butyricicoccaceae</taxon>
        <taxon>Agathobaculum</taxon>
    </lineage>
</organism>
<evidence type="ECO:0000256" key="1">
    <source>
        <dbReference type="SAM" id="Phobius"/>
    </source>
</evidence>
<feature type="transmembrane region" description="Helical" evidence="1">
    <location>
        <begin position="189"/>
        <end position="208"/>
    </location>
</feature>
<evidence type="ECO:0000313" key="2">
    <source>
        <dbReference type="EMBL" id="MBC5695147.1"/>
    </source>
</evidence>
<reference evidence="2 3" key="1">
    <citation type="submission" date="2020-08" db="EMBL/GenBank/DDBJ databases">
        <title>Genome public.</title>
        <authorList>
            <person name="Liu C."/>
            <person name="Sun Q."/>
        </authorList>
    </citation>
    <scope>NUCLEOTIDE SEQUENCE [LARGE SCALE GENOMIC DNA]</scope>
    <source>
        <strain evidence="2 3">M2</strain>
    </source>
</reference>
<name>A0ABR7GLF6_9FIRM</name>
<sequence>MPDRLFPRWCGALFALLPLSEILYLPADAQSLYAAAAACAAAGLLAAGAARLSGAVAARPGVQLLLALAALFPLVCSLSRMSSFLRATVFTRVPLWVLCLALTLCALAHALSGLNVCAMWALPAVFLAGAVAVLSGVLTAGELRLSRLAAPTAALLPQFWSLLRLLLPGTLILALSLRDSSLAGAASRGLTAGGALLALLSLRTVLLLGPHTAALLPYPNFSAAGLAAIGDFARHGEVFFAVPLILCETGRCAALMSVILHVLPKRRS</sequence>
<feature type="transmembrane region" description="Helical" evidence="1">
    <location>
        <begin position="32"/>
        <end position="50"/>
    </location>
</feature>
<dbReference type="EMBL" id="JACOPK010000003">
    <property type="protein sequence ID" value="MBC5695147.1"/>
    <property type="molecule type" value="Genomic_DNA"/>
</dbReference>
<keyword evidence="1" id="KW-0472">Membrane</keyword>
<feature type="transmembrane region" description="Helical" evidence="1">
    <location>
        <begin position="62"/>
        <end position="81"/>
    </location>
</feature>
<comment type="caution">
    <text evidence="2">The sequence shown here is derived from an EMBL/GenBank/DDBJ whole genome shotgun (WGS) entry which is preliminary data.</text>
</comment>
<accession>A0ABR7GLF6</accession>
<keyword evidence="1" id="KW-1133">Transmembrane helix</keyword>
<feature type="transmembrane region" description="Helical" evidence="1">
    <location>
        <begin position="93"/>
        <end position="112"/>
    </location>
</feature>
<feature type="transmembrane region" description="Helical" evidence="1">
    <location>
        <begin position="6"/>
        <end position="25"/>
    </location>
</feature>
<dbReference type="RefSeq" id="WP_186969441.1">
    <property type="nucleotide sequence ID" value="NZ_JACOPK010000003.1"/>
</dbReference>